<protein>
    <submittedName>
        <fullName evidence="7">Uncharacterized protein</fullName>
    </submittedName>
</protein>
<keyword evidence="4 6" id="KW-1133">Transmembrane helix</keyword>
<evidence type="ECO:0000313" key="8">
    <source>
        <dbReference type="Proteomes" id="UP000297776"/>
    </source>
</evidence>
<dbReference type="PANTHER" id="PTHR30250">
    <property type="entry name" value="PST FAMILY PREDICTED COLANIC ACID TRANSPORTER"/>
    <property type="match status" value="1"/>
</dbReference>
<feature type="transmembrane region" description="Helical" evidence="6">
    <location>
        <begin position="355"/>
        <end position="378"/>
    </location>
</feature>
<feature type="transmembrane region" description="Helical" evidence="6">
    <location>
        <begin position="210"/>
        <end position="235"/>
    </location>
</feature>
<feature type="transmembrane region" description="Helical" evidence="6">
    <location>
        <begin position="290"/>
        <end position="312"/>
    </location>
</feature>
<comment type="caution">
    <text evidence="7">The sequence shown here is derived from an EMBL/GenBank/DDBJ whole genome shotgun (WGS) entry which is preliminary data.</text>
</comment>
<feature type="transmembrane region" description="Helical" evidence="6">
    <location>
        <begin position="169"/>
        <end position="189"/>
    </location>
</feature>
<dbReference type="Pfam" id="PF01943">
    <property type="entry name" value="Polysacc_synt"/>
    <property type="match status" value="1"/>
</dbReference>
<evidence type="ECO:0000256" key="6">
    <source>
        <dbReference type="SAM" id="Phobius"/>
    </source>
</evidence>
<dbReference type="EMBL" id="SORX01000001">
    <property type="protein sequence ID" value="TFE04137.1"/>
    <property type="molecule type" value="Genomic_DNA"/>
</dbReference>
<feature type="transmembrane region" description="Helical" evidence="6">
    <location>
        <begin position="441"/>
        <end position="461"/>
    </location>
</feature>
<accession>A0A4Y8LP03</accession>
<dbReference type="GO" id="GO:0005886">
    <property type="term" value="C:plasma membrane"/>
    <property type="evidence" value="ECO:0007669"/>
    <property type="project" value="UniProtKB-SubCell"/>
</dbReference>
<feature type="transmembrane region" description="Helical" evidence="6">
    <location>
        <begin position="9"/>
        <end position="29"/>
    </location>
</feature>
<evidence type="ECO:0000313" key="7">
    <source>
        <dbReference type="EMBL" id="TFE04137.1"/>
    </source>
</evidence>
<feature type="transmembrane region" description="Helical" evidence="6">
    <location>
        <begin position="384"/>
        <end position="403"/>
    </location>
</feature>
<feature type="transmembrane region" description="Helical" evidence="6">
    <location>
        <begin position="112"/>
        <end position="133"/>
    </location>
</feature>
<evidence type="ECO:0000256" key="3">
    <source>
        <dbReference type="ARBA" id="ARBA00022692"/>
    </source>
</evidence>
<feature type="transmembrane region" description="Helical" evidence="6">
    <location>
        <begin position="83"/>
        <end position="106"/>
    </location>
</feature>
<name>A0A4Y8LP03_9BACL</name>
<dbReference type="AlphaFoldDB" id="A0A4Y8LP03"/>
<feature type="transmembrane region" description="Helical" evidence="6">
    <location>
        <begin position="41"/>
        <end position="62"/>
    </location>
</feature>
<dbReference type="InterPro" id="IPR002797">
    <property type="entry name" value="Polysacc_synth"/>
</dbReference>
<comment type="subcellular location">
    <subcellularLocation>
        <location evidence="1">Cell membrane</location>
        <topology evidence="1">Multi-pass membrane protein</topology>
    </subcellularLocation>
</comment>
<proteinExistence type="predicted"/>
<dbReference type="InterPro" id="IPR050833">
    <property type="entry name" value="Poly_Biosynth_Transport"/>
</dbReference>
<keyword evidence="2" id="KW-1003">Cell membrane</keyword>
<sequence>MKKGAEHPYILVVISALSALLSFVTGIWIRNILGPEDYGTWLMLSLILMYGYYTQLGMLESFSRDVPRLIGQGDKKGVQSVRSTTLAAIIFSMILCVIGIFLLLFASIPPATKIYCSIAFSIVPLQNFVLYCNHYFLTIQQYKKAAVTQLLIGSVQYVLMALMSMWLGIYGLFTGVIVGCLMAVIYSTRPGNLKVNFKIDRALLRSMITYGIKITFIGVCLLLLTTIDRIVLYVGLGSPVLGQYGITIIMFQAVMVLPAVFHQIIYPKMNYIYGHTGLKVSLYPIIKKSVIAFSALNPLIIAPLYFFIPWLVHDFMPEYAEGIMPAKIIICSLFFYSWALLIAHYFTVIHKERNYLFTLLLHVGVSIILNVLMVYMGYGMNGVALASSMIYVVYPFTLLFLCLKDMKIKIKDRGSLFLKVISPFGVMVLIFGLVYSITNPIISTSIFMLIYIFFLSMALKLGALPFLKKMLEESAGNLKRVGGRIMSNLRE</sequence>
<feature type="transmembrane region" description="Helical" evidence="6">
    <location>
        <begin position="324"/>
        <end position="343"/>
    </location>
</feature>
<gene>
    <name evidence="7" type="ORF">E2626_02085</name>
</gene>
<feature type="transmembrane region" description="Helical" evidence="6">
    <location>
        <begin position="241"/>
        <end position="261"/>
    </location>
</feature>
<evidence type="ECO:0000256" key="5">
    <source>
        <dbReference type="ARBA" id="ARBA00023136"/>
    </source>
</evidence>
<organism evidence="7 8">
    <name type="scientific">Jeotgalibacillus salarius</name>
    <dbReference type="NCBI Taxonomy" id="546023"/>
    <lineage>
        <taxon>Bacteria</taxon>
        <taxon>Bacillati</taxon>
        <taxon>Bacillota</taxon>
        <taxon>Bacilli</taxon>
        <taxon>Bacillales</taxon>
        <taxon>Caryophanaceae</taxon>
        <taxon>Jeotgalibacillus</taxon>
    </lineage>
</organism>
<keyword evidence="3 6" id="KW-0812">Transmembrane</keyword>
<evidence type="ECO:0000256" key="1">
    <source>
        <dbReference type="ARBA" id="ARBA00004651"/>
    </source>
</evidence>
<dbReference type="RefSeq" id="WP_134379136.1">
    <property type="nucleotide sequence ID" value="NZ_SORX01000001.1"/>
</dbReference>
<evidence type="ECO:0000256" key="2">
    <source>
        <dbReference type="ARBA" id="ARBA00022475"/>
    </source>
</evidence>
<keyword evidence="8" id="KW-1185">Reference proteome</keyword>
<evidence type="ECO:0000256" key="4">
    <source>
        <dbReference type="ARBA" id="ARBA00022989"/>
    </source>
</evidence>
<dbReference type="Proteomes" id="UP000297776">
    <property type="component" value="Unassembled WGS sequence"/>
</dbReference>
<dbReference type="OrthoDB" id="2044507at2"/>
<reference evidence="7 8" key="1">
    <citation type="submission" date="2019-03" db="EMBL/GenBank/DDBJ databases">
        <authorList>
            <person name="Yang Y."/>
        </authorList>
    </citation>
    <scope>NUCLEOTIDE SEQUENCE [LARGE SCALE GENOMIC DNA]</scope>
    <source>
        <strain evidence="7 8">ASL-1</strain>
    </source>
</reference>
<keyword evidence="5 6" id="KW-0472">Membrane</keyword>
<feature type="transmembrane region" description="Helical" evidence="6">
    <location>
        <begin position="415"/>
        <end position="435"/>
    </location>
</feature>
<dbReference type="PANTHER" id="PTHR30250:SF11">
    <property type="entry name" value="O-ANTIGEN TRANSPORTER-RELATED"/>
    <property type="match status" value="1"/>
</dbReference>